<proteinExistence type="predicted"/>
<geneLocation type="chloroplast" evidence="1"/>
<dbReference type="RefSeq" id="YP_009519585.1">
    <property type="nucleotide sequence ID" value="NC_039527.1"/>
</dbReference>
<sequence length="103" mass="11467">MVYSNLKESLRWQIAAPPYRANIAPQRASAPFTPSTKSKPSLSNCCNILSSIFFLFTRPISFSSKIGCNPIPLGLRYLAPAIFLFRYLKYFTIPGKSTSQGSI</sequence>
<dbReference type="AlphaFoldDB" id="A0A386B1L1"/>
<dbReference type="EMBL" id="MH591111">
    <property type="protein sequence ID" value="AYC65595.1"/>
    <property type="molecule type" value="Genomic_DNA"/>
</dbReference>
<protein>
    <submittedName>
        <fullName evidence="1">Uncharacterized protein</fullName>
    </submittedName>
</protein>
<name>A0A386B1L1_9CHLO</name>
<evidence type="ECO:0000313" key="1">
    <source>
        <dbReference type="EMBL" id="AYC65595.1"/>
    </source>
</evidence>
<dbReference type="GeneID" id="38279587"/>
<reference evidence="1" key="1">
    <citation type="submission" date="2018-07" db="EMBL/GenBank/DDBJ databases">
        <authorList>
            <person name="Quirk P.G."/>
            <person name="Krulwich T.A."/>
        </authorList>
    </citation>
    <scope>NUCLEOTIDE SEQUENCE</scope>
</reference>
<organism evidence="1">
    <name type="scientific">Glaukea argentea</name>
    <dbReference type="NCBI Taxonomy" id="2894057"/>
    <lineage>
        <taxon>Eukaryota</taxon>
        <taxon>Viridiplantae</taxon>
        <taxon>Chlorophyta</taxon>
        <taxon>core chlorophytes</taxon>
        <taxon>Ulvophyceae</taxon>
        <taxon>TCBD clade</taxon>
        <taxon>Bryopsidales</taxon>
        <taxon>Halimedineae</taxon>
        <taxon>Halimedaceae</taxon>
        <taxon>Udoteae</taxon>
        <taxon>Glaukea</taxon>
    </lineage>
</organism>
<accession>A0A386B1L1</accession>
<gene>
    <name evidence="1" type="primary">orf103</name>
</gene>
<keyword evidence="1" id="KW-0150">Chloroplast</keyword>
<keyword evidence="1" id="KW-0934">Plastid</keyword>
<reference evidence="1" key="2">
    <citation type="journal article" date="2019" name="Mol. Phylogenet. Evol.">
        <title>Reassessment of the classification of bryopsidales (chlorophyta) based on chloroplast phylogenomic analyses.</title>
        <authorList>
            <person name="Cremen M.C."/>
            <person name="Leliaert F."/>
            <person name="West J."/>
            <person name="Lam D.W."/>
            <person name="Shimada S."/>
            <person name="Lopez-Bautista J.M."/>
            <person name="Verbruggen H."/>
        </authorList>
    </citation>
    <scope>NUCLEOTIDE SEQUENCE</scope>
</reference>